<evidence type="ECO:0000259" key="1">
    <source>
        <dbReference type="PROSITE" id="PS50943"/>
    </source>
</evidence>
<dbReference type="GO" id="GO:0003677">
    <property type="term" value="F:DNA binding"/>
    <property type="evidence" value="ECO:0007669"/>
    <property type="project" value="InterPro"/>
</dbReference>
<dbReference type="SMART" id="SM00530">
    <property type="entry name" value="HTH_XRE"/>
    <property type="match status" value="1"/>
</dbReference>
<dbReference type="InterPro" id="IPR010982">
    <property type="entry name" value="Lambda_DNA-bd_dom_sf"/>
</dbReference>
<dbReference type="AlphaFoldDB" id="A0A7M2Y891"/>
<dbReference type="PROSITE" id="PS50943">
    <property type="entry name" value="HTH_CROC1"/>
    <property type="match status" value="1"/>
</dbReference>
<feature type="domain" description="HTH cro/C1-type" evidence="1">
    <location>
        <begin position="7"/>
        <end position="61"/>
    </location>
</feature>
<protein>
    <submittedName>
        <fullName evidence="2">Helix-turn-helix transcriptional regulator</fullName>
    </submittedName>
</protein>
<gene>
    <name evidence="2" type="ORF">Q73A0000_04140</name>
</gene>
<accession>A0A7M2Y891</accession>
<evidence type="ECO:0000313" key="3">
    <source>
        <dbReference type="Proteomes" id="UP000594195"/>
    </source>
</evidence>
<dbReference type="RefSeq" id="WP_193812825.1">
    <property type="nucleotide sequence ID" value="NZ_CP040442.1"/>
</dbReference>
<organism evidence="2 3">
    <name type="scientific">Kaistella flava</name>
    <name type="common">ex Peng et al. 2021</name>
    <dbReference type="NCBI Taxonomy" id="2038776"/>
    <lineage>
        <taxon>Bacteria</taxon>
        <taxon>Pseudomonadati</taxon>
        <taxon>Bacteroidota</taxon>
        <taxon>Flavobacteriia</taxon>
        <taxon>Flavobacteriales</taxon>
        <taxon>Weeksellaceae</taxon>
        <taxon>Chryseobacterium group</taxon>
        <taxon>Kaistella</taxon>
    </lineage>
</organism>
<proteinExistence type="predicted"/>
<dbReference type="Gene3D" id="1.10.260.40">
    <property type="entry name" value="lambda repressor-like DNA-binding domains"/>
    <property type="match status" value="1"/>
</dbReference>
<evidence type="ECO:0000313" key="2">
    <source>
        <dbReference type="EMBL" id="QOW09612.1"/>
    </source>
</evidence>
<dbReference type="InterPro" id="IPR001387">
    <property type="entry name" value="Cro/C1-type_HTH"/>
</dbReference>
<sequence length="98" mass="10951">MTLGEVIKILLKRKGLSQVQLAAQIGKSKTSVSQIINGVYSPSPETLESISKVLEVPVPVIHFMSLSENDIPEDKKQLYKMISPMMDKYLSELFSIEI</sequence>
<dbReference type="Proteomes" id="UP000594195">
    <property type="component" value="Chromosome"/>
</dbReference>
<dbReference type="Pfam" id="PF01381">
    <property type="entry name" value="HTH_3"/>
    <property type="match status" value="1"/>
</dbReference>
<dbReference type="CDD" id="cd00093">
    <property type="entry name" value="HTH_XRE"/>
    <property type="match status" value="1"/>
</dbReference>
<dbReference type="SUPFAM" id="SSF47413">
    <property type="entry name" value="lambda repressor-like DNA-binding domains"/>
    <property type="match status" value="1"/>
</dbReference>
<dbReference type="EMBL" id="CP040442">
    <property type="protein sequence ID" value="QOW09612.1"/>
    <property type="molecule type" value="Genomic_DNA"/>
</dbReference>
<reference evidence="2 3" key="1">
    <citation type="submission" date="2019-05" db="EMBL/GenBank/DDBJ databases">
        <title>Chryseobacterium sp. isolated from King George Island, maritime Antarctica.</title>
        <authorList>
            <person name="Peng X."/>
        </authorList>
    </citation>
    <scope>NUCLEOTIDE SEQUENCE [LARGE SCALE GENOMIC DNA]</scope>
    <source>
        <strain evidence="2 3">7-3A</strain>
    </source>
</reference>
<dbReference type="KEGG" id="kfa:Q73A0000_04140"/>
<name>A0A7M2Y891_9FLAO</name>
<keyword evidence="3" id="KW-1185">Reference proteome</keyword>